<dbReference type="RefSeq" id="WP_002789078.1">
    <property type="nucleotide sequence ID" value="NZ_AP028335.1"/>
</dbReference>
<evidence type="ECO:0000313" key="1">
    <source>
        <dbReference type="EMBL" id="ECZ5738783.1"/>
    </source>
</evidence>
<dbReference type="EMBL" id="AALHBX010000026">
    <property type="protein sequence ID" value="ECZ5738783.1"/>
    <property type="molecule type" value="Genomic_DNA"/>
</dbReference>
<sequence>MTDGFGFLAYVFTLPVLILGGISYVCIVFLIRFQSFCGFVCSKSFWIAWLFSYYLLFLIICITCEWELLIMYICGISLPLVYFLRKFFMQSHSNLALNEFSLWIIPMSIFSLCIHSSLCVAIAWMLIFFQTNYDTQTLQSWLRFLFI</sequence>
<evidence type="ECO:0000313" key="2">
    <source>
        <dbReference type="Proteomes" id="UP000421425"/>
    </source>
</evidence>
<gene>
    <name evidence="1" type="ORF">F8Y55_09260</name>
</gene>
<organism evidence="1 2">
    <name type="scientific">Campylobacter jejuni</name>
    <dbReference type="NCBI Taxonomy" id="197"/>
    <lineage>
        <taxon>Bacteria</taxon>
        <taxon>Pseudomonadati</taxon>
        <taxon>Campylobacterota</taxon>
        <taxon>Epsilonproteobacteria</taxon>
        <taxon>Campylobacterales</taxon>
        <taxon>Campylobacteraceae</taxon>
        <taxon>Campylobacter</taxon>
    </lineage>
</organism>
<dbReference type="AlphaFoldDB" id="A0A1S2U4Q7"/>
<accession>A0A1S2U4Q7</accession>
<proteinExistence type="predicted"/>
<comment type="caution">
    <text evidence="1">The sequence shown here is derived from an EMBL/GenBank/DDBJ whole genome shotgun (WGS) entry which is preliminary data.</text>
</comment>
<name>A0A1S2U4Q7_CAMJU</name>
<protein>
    <submittedName>
        <fullName evidence="1">Uncharacterized protein</fullName>
    </submittedName>
</protein>
<dbReference type="Proteomes" id="UP000421425">
    <property type="component" value="Unassembled WGS sequence"/>
</dbReference>
<reference evidence="1 2" key="1">
    <citation type="submission" date="2019-10" db="EMBL/GenBank/DDBJ databases">
        <authorList>
            <consortium name="PulseNet: The National Subtyping Network for Foodborne Disease Surveillance"/>
            <person name="Tarr C.L."/>
            <person name="Trees E."/>
            <person name="Katz L.S."/>
            <person name="Carleton-Romer H.A."/>
            <person name="Stroika S."/>
            <person name="Kucerova Z."/>
            <person name="Roache K.F."/>
            <person name="Sabol A.L."/>
            <person name="Besser J."/>
            <person name="Gerner-Smidt P."/>
        </authorList>
    </citation>
    <scope>NUCLEOTIDE SEQUENCE [LARGE SCALE GENOMIC DNA]</scope>
    <source>
        <strain evidence="1 2">PNUSAC012091</strain>
    </source>
</reference>